<dbReference type="AlphaFoldDB" id="A0A2P5BR28"/>
<dbReference type="EMBL" id="JXTB01000236">
    <property type="protein sequence ID" value="PON51215.1"/>
    <property type="molecule type" value="Genomic_DNA"/>
</dbReference>
<reference evidence="3" key="1">
    <citation type="submission" date="2016-06" db="EMBL/GenBank/DDBJ databases">
        <title>Parallel loss of symbiosis genes in relatives of nitrogen-fixing non-legume Parasponia.</title>
        <authorList>
            <person name="Van Velzen R."/>
            <person name="Holmer R."/>
            <person name="Bu F."/>
            <person name="Rutten L."/>
            <person name="Van Zeijl A."/>
            <person name="Liu W."/>
            <person name="Santuari L."/>
            <person name="Cao Q."/>
            <person name="Sharma T."/>
            <person name="Shen D."/>
            <person name="Roswanjaya Y."/>
            <person name="Wardhani T."/>
            <person name="Kalhor M.S."/>
            <person name="Jansen J."/>
            <person name="Van den Hoogen J."/>
            <person name="Gungor B."/>
            <person name="Hartog M."/>
            <person name="Hontelez J."/>
            <person name="Verver J."/>
            <person name="Yang W.-C."/>
            <person name="Schijlen E."/>
            <person name="Repin R."/>
            <person name="Schilthuizen M."/>
            <person name="Schranz E."/>
            <person name="Heidstra R."/>
            <person name="Miyata K."/>
            <person name="Fedorova E."/>
            <person name="Kohlen W."/>
            <person name="Bisseling T."/>
            <person name="Smit S."/>
            <person name="Geurts R."/>
        </authorList>
    </citation>
    <scope>NUCLEOTIDE SEQUENCE [LARGE SCALE GENOMIC DNA]</scope>
    <source>
        <strain evidence="3">cv. WU1-14</strain>
    </source>
</reference>
<gene>
    <name evidence="2" type="ORF">PanWU01x14_217760</name>
</gene>
<comment type="caution">
    <text evidence="2">The sequence shown here is derived from an EMBL/GenBank/DDBJ whole genome shotgun (WGS) entry which is preliminary data.</text>
</comment>
<organism evidence="2 3">
    <name type="scientific">Parasponia andersonii</name>
    <name type="common">Sponia andersonii</name>
    <dbReference type="NCBI Taxonomy" id="3476"/>
    <lineage>
        <taxon>Eukaryota</taxon>
        <taxon>Viridiplantae</taxon>
        <taxon>Streptophyta</taxon>
        <taxon>Embryophyta</taxon>
        <taxon>Tracheophyta</taxon>
        <taxon>Spermatophyta</taxon>
        <taxon>Magnoliopsida</taxon>
        <taxon>eudicotyledons</taxon>
        <taxon>Gunneridae</taxon>
        <taxon>Pentapetalae</taxon>
        <taxon>rosids</taxon>
        <taxon>fabids</taxon>
        <taxon>Rosales</taxon>
        <taxon>Cannabaceae</taxon>
        <taxon>Parasponia</taxon>
    </lineage>
</organism>
<evidence type="ECO:0000313" key="2">
    <source>
        <dbReference type="EMBL" id="PON51215.1"/>
    </source>
</evidence>
<name>A0A2P5BR28_PARAD</name>
<sequence>MEISSPKNPLCVQQRSTPYHHQSVPEGTIVSPKGPECSRRNQSVPKEPYHIFGRWPATPYSPILVGQYKYTTR</sequence>
<protein>
    <submittedName>
        <fullName evidence="2">Uncharacterized protein</fullName>
    </submittedName>
</protein>
<evidence type="ECO:0000313" key="3">
    <source>
        <dbReference type="Proteomes" id="UP000237105"/>
    </source>
</evidence>
<proteinExistence type="predicted"/>
<evidence type="ECO:0000256" key="1">
    <source>
        <dbReference type="SAM" id="MobiDB-lite"/>
    </source>
</evidence>
<dbReference type="Proteomes" id="UP000237105">
    <property type="component" value="Unassembled WGS sequence"/>
</dbReference>
<feature type="compositionally biased region" description="Polar residues" evidence="1">
    <location>
        <begin position="1"/>
        <end position="20"/>
    </location>
</feature>
<keyword evidence="3" id="KW-1185">Reference proteome</keyword>
<accession>A0A2P5BR28</accession>
<dbReference type="OrthoDB" id="10443292at2759"/>
<feature type="region of interest" description="Disordered" evidence="1">
    <location>
        <begin position="1"/>
        <end position="43"/>
    </location>
</feature>